<dbReference type="SUPFAM" id="SSF51306">
    <property type="entry name" value="LexA/Signal peptidase"/>
    <property type="match status" value="1"/>
</dbReference>
<dbReference type="PROSITE" id="PS50943">
    <property type="entry name" value="HTH_CROC1"/>
    <property type="match status" value="1"/>
</dbReference>
<proteinExistence type="predicted"/>
<name>A0A1H9Y3X6_9GAMM</name>
<dbReference type="STRING" id="1123402.SAMN02583745_00041"/>
<dbReference type="InterPro" id="IPR010982">
    <property type="entry name" value="Lambda_DNA-bd_dom_sf"/>
</dbReference>
<feature type="domain" description="HTH cro/C1-type" evidence="4">
    <location>
        <begin position="39"/>
        <end position="81"/>
    </location>
</feature>
<organism evidence="5 6">
    <name type="scientific">Thorsellia anophelis DSM 18579</name>
    <dbReference type="NCBI Taxonomy" id="1123402"/>
    <lineage>
        <taxon>Bacteria</taxon>
        <taxon>Pseudomonadati</taxon>
        <taxon>Pseudomonadota</taxon>
        <taxon>Gammaproteobacteria</taxon>
        <taxon>Enterobacterales</taxon>
        <taxon>Thorselliaceae</taxon>
        <taxon>Thorsellia</taxon>
    </lineage>
</organism>
<dbReference type="Pfam" id="PF00717">
    <property type="entry name" value="Peptidase_S24"/>
    <property type="match status" value="1"/>
</dbReference>
<dbReference type="Gene3D" id="1.10.260.40">
    <property type="entry name" value="lambda repressor-like DNA-binding domains"/>
    <property type="match status" value="1"/>
</dbReference>
<dbReference type="InterPro" id="IPR039418">
    <property type="entry name" value="LexA-like"/>
</dbReference>
<reference evidence="6" key="1">
    <citation type="submission" date="2016-10" db="EMBL/GenBank/DDBJ databases">
        <authorList>
            <person name="Varghese N."/>
            <person name="Submissions S."/>
        </authorList>
    </citation>
    <scope>NUCLEOTIDE SEQUENCE [LARGE SCALE GENOMIC DNA]</scope>
    <source>
        <strain evidence="6">DSM 18579</strain>
    </source>
</reference>
<keyword evidence="3" id="KW-0804">Transcription</keyword>
<dbReference type="GO" id="GO:0003677">
    <property type="term" value="F:DNA binding"/>
    <property type="evidence" value="ECO:0007669"/>
    <property type="project" value="UniProtKB-KW"/>
</dbReference>
<evidence type="ECO:0000313" key="5">
    <source>
        <dbReference type="EMBL" id="SES63555.1"/>
    </source>
</evidence>
<dbReference type="Pfam" id="PF01381">
    <property type="entry name" value="HTH_3"/>
    <property type="match status" value="1"/>
</dbReference>
<dbReference type="Gene3D" id="2.10.109.10">
    <property type="entry name" value="Umud Fragment, subunit A"/>
    <property type="match status" value="1"/>
</dbReference>
<keyword evidence="1" id="KW-0805">Transcription regulation</keyword>
<dbReference type="AlphaFoldDB" id="A0A1H9Y3X6"/>
<keyword evidence="2" id="KW-0238">DNA-binding</keyword>
<evidence type="ECO:0000256" key="2">
    <source>
        <dbReference type="ARBA" id="ARBA00023125"/>
    </source>
</evidence>
<evidence type="ECO:0000313" key="6">
    <source>
        <dbReference type="Proteomes" id="UP000242642"/>
    </source>
</evidence>
<dbReference type="InterPro" id="IPR036286">
    <property type="entry name" value="LexA/Signal_pep-like_sf"/>
</dbReference>
<protein>
    <submittedName>
        <fullName evidence="5">Helix-turn-helix</fullName>
    </submittedName>
</protein>
<dbReference type="Proteomes" id="UP000242642">
    <property type="component" value="Unassembled WGS sequence"/>
</dbReference>
<dbReference type="PANTHER" id="PTHR40661:SF3">
    <property type="entry name" value="FELS-1 PROPHAGE TRANSCRIPTIONAL REGULATOR"/>
    <property type="match status" value="1"/>
</dbReference>
<dbReference type="InterPro" id="IPR015927">
    <property type="entry name" value="Peptidase_S24_S26A/B/C"/>
</dbReference>
<sequence length="280" mass="31602">MSNKSSTQKKIIQSYHDEYNVHDSFPSRLKLILKDTSYSAFSKQTGLSDKSIRDYVNGKTTPNLEKVKLFAELKNCSVTWLAFGIGPKDASKAQPHGLLACEPTPNNTGYNWQILDALNPESRLVVLTDIALNQSIQNINKKNNPKEVDYEKISYAAVDNLNRQNKTTLSIPFNLSFIESTLNANPDHLSVFEVISDSMTPMINPQDHIIINHIDKTLSEGIYLIYINGTPTIRHIQQMTGNRLNLSCSNPNFTNEEVDKDNYPDEFQILGKVIWVGKIL</sequence>
<accession>A0A1H9Y3X6</accession>
<evidence type="ECO:0000256" key="1">
    <source>
        <dbReference type="ARBA" id="ARBA00023015"/>
    </source>
</evidence>
<dbReference type="CDD" id="cd06529">
    <property type="entry name" value="S24_LexA-like"/>
    <property type="match status" value="1"/>
</dbReference>
<dbReference type="SMART" id="SM00530">
    <property type="entry name" value="HTH_XRE"/>
    <property type="match status" value="1"/>
</dbReference>
<gene>
    <name evidence="5" type="ORF">SAMN02583745_00041</name>
</gene>
<dbReference type="OrthoDB" id="5959816at2"/>
<dbReference type="CDD" id="cd00093">
    <property type="entry name" value="HTH_XRE"/>
    <property type="match status" value="1"/>
</dbReference>
<evidence type="ECO:0000259" key="4">
    <source>
        <dbReference type="PROSITE" id="PS50943"/>
    </source>
</evidence>
<dbReference type="SUPFAM" id="SSF47413">
    <property type="entry name" value="lambda repressor-like DNA-binding domains"/>
    <property type="match status" value="1"/>
</dbReference>
<keyword evidence="6" id="KW-1185">Reference proteome</keyword>
<evidence type="ECO:0000256" key="3">
    <source>
        <dbReference type="ARBA" id="ARBA00023163"/>
    </source>
</evidence>
<dbReference type="EMBL" id="FOHV01000001">
    <property type="protein sequence ID" value="SES63555.1"/>
    <property type="molecule type" value="Genomic_DNA"/>
</dbReference>
<dbReference type="InterPro" id="IPR001387">
    <property type="entry name" value="Cro/C1-type_HTH"/>
</dbReference>
<dbReference type="PANTHER" id="PTHR40661">
    <property type="match status" value="1"/>
</dbReference>
<dbReference type="RefSeq" id="WP_093316449.1">
    <property type="nucleotide sequence ID" value="NZ_FOHV01000001.1"/>
</dbReference>